<evidence type="ECO:0000313" key="4">
    <source>
        <dbReference type="Proteomes" id="UP000293912"/>
    </source>
</evidence>
<reference evidence="3 4" key="1">
    <citation type="submission" date="2019-03" db="EMBL/GenBank/DDBJ databases">
        <authorList>
            <person name="Sebastian G."/>
            <person name="Baumann P."/>
            <person name="Ruckert C."/>
            <person name="Kalinowski J."/>
            <person name="Nebel B."/>
            <person name="Takors R."/>
            <person name="Blombach B."/>
        </authorList>
    </citation>
    <scope>NUCLEOTIDE SEQUENCE [LARGE SCALE GENOMIC DNA]</scope>
    <source>
        <strain evidence="3 4">DSM 1084</strain>
    </source>
</reference>
<protein>
    <submittedName>
        <fullName evidence="3">Bacterial membrane flanked domain protein</fullName>
    </submittedName>
</protein>
<keyword evidence="4" id="KW-1185">Reference proteome</keyword>
<dbReference type="PANTHER" id="PTHR37938">
    <property type="entry name" value="BLL0215 PROTEIN"/>
    <property type="match status" value="1"/>
</dbReference>
<evidence type="ECO:0000313" key="3">
    <source>
        <dbReference type="EMBL" id="QBM28347.1"/>
    </source>
</evidence>
<accession>A0A4P6WXI6</accession>
<keyword evidence="1" id="KW-0472">Membrane</keyword>
<organism evidence="3 4">
    <name type="scientific">Hydrogenophaga pseudoflava</name>
    <name type="common">Pseudomonas carboxydoflava</name>
    <dbReference type="NCBI Taxonomy" id="47421"/>
    <lineage>
        <taxon>Bacteria</taxon>
        <taxon>Pseudomonadati</taxon>
        <taxon>Pseudomonadota</taxon>
        <taxon>Betaproteobacteria</taxon>
        <taxon>Burkholderiales</taxon>
        <taxon>Comamonadaceae</taxon>
        <taxon>Hydrogenophaga</taxon>
    </lineage>
</organism>
<dbReference type="Pfam" id="PF03703">
    <property type="entry name" value="bPH_2"/>
    <property type="match status" value="1"/>
</dbReference>
<name>A0A4P6WXI6_HYDPS</name>
<evidence type="ECO:0000259" key="2">
    <source>
        <dbReference type="Pfam" id="PF03703"/>
    </source>
</evidence>
<keyword evidence="1" id="KW-1133">Transmembrane helix</keyword>
<gene>
    <name evidence="3" type="ORF">HPF_11660</name>
</gene>
<sequence length="145" mass="16312">MHVGAQVRETHVLWSASEGQVSNAGVYLIAILTFWLVLPVLYAGYRYLRTARHRYSLTDQRFIEESGILVKHVESVELYRVKDISVKGTLVQSIFGRGQVVIQSTDATCPTLLVNAVANPVAVSEQIRHAVEIRRTERGVRAFDF</sequence>
<evidence type="ECO:0000256" key="1">
    <source>
        <dbReference type="SAM" id="Phobius"/>
    </source>
</evidence>
<dbReference type="AlphaFoldDB" id="A0A4P6WXI6"/>
<dbReference type="Proteomes" id="UP000293912">
    <property type="component" value="Chromosome"/>
</dbReference>
<dbReference type="InterPro" id="IPR005182">
    <property type="entry name" value="YdbS-like_PH"/>
</dbReference>
<keyword evidence="1" id="KW-0812">Transmembrane</keyword>
<dbReference type="EMBL" id="CP037867">
    <property type="protein sequence ID" value="QBM28347.1"/>
    <property type="molecule type" value="Genomic_DNA"/>
</dbReference>
<dbReference type="KEGG" id="hpse:HPF_11660"/>
<proteinExistence type="predicted"/>
<dbReference type="PANTHER" id="PTHR37938:SF1">
    <property type="entry name" value="BLL0215 PROTEIN"/>
    <property type="match status" value="1"/>
</dbReference>
<feature type="transmembrane region" description="Helical" evidence="1">
    <location>
        <begin position="24"/>
        <end position="45"/>
    </location>
</feature>
<feature type="domain" description="YdbS-like PH" evidence="2">
    <location>
        <begin position="52"/>
        <end position="108"/>
    </location>
</feature>